<dbReference type="RefSeq" id="WP_068823752.1">
    <property type="nucleotide sequence ID" value="NZ_LWHJ01000032.1"/>
</dbReference>
<proteinExistence type="predicted"/>
<keyword evidence="10" id="KW-1185">Reference proteome</keyword>
<accession>A0A179DBN1</accession>
<dbReference type="CDD" id="cd16917">
    <property type="entry name" value="HATPase_UhpB-NarQ-NarX-like"/>
    <property type="match status" value="1"/>
</dbReference>
<dbReference type="PANTHER" id="PTHR24421">
    <property type="entry name" value="NITRATE/NITRITE SENSOR PROTEIN NARX-RELATED"/>
    <property type="match status" value="1"/>
</dbReference>
<evidence type="ECO:0000256" key="6">
    <source>
        <dbReference type="SAM" id="Coils"/>
    </source>
</evidence>
<evidence type="ECO:0000256" key="1">
    <source>
        <dbReference type="ARBA" id="ARBA00000085"/>
    </source>
</evidence>
<evidence type="ECO:0000313" key="9">
    <source>
        <dbReference type="EMBL" id="OAQ37929.1"/>
    </source>
</evidence>
<dbReference type="Pfam" id="PF02518">
    <property type="entry name" value="HATPase_c"/>
    <property type="match status" value="1"/>
</dbReference>
<dbReference type="SUPFAM" id="SSF55874">
    <property type="entry name" value="ATPase domain of HSP90 chaperone/DNA topoisomerase II/histidine kinase"/>
    <property type="match status" value="1"/>
</dbReference>
<dbReference type="AlphaFoldDB" id="A0A179DBN1"/>
<evidence type="ECO:0000256" key="7">
    <source>
        <dbReference type="SAM" id="Phobius"/>
    </source>
</evidence>
<sequence>MSQTSTTGELIGTVIFVTIAFAALGVFVLILLFTYQKKYIKHLKEQDRLKLENERNILNAQLEVKEQTLKDTGADLHDNVGQLLSLVKLQLAHQKDEKTKYTRELVQNAIDEVRELSHRLNLEWAKDTNLYDLLELEYKKLEKPGFFILKNHLTIQDLELSNNKKIIILRCVQEAIQNIIKYADANEITFFGETQKQALIIKIVDNGLGFDVERTKKSAGLTNMASRMKTIGGEFKINSDFGSGTTCEFMLPLSD</sequence>
<evidence type="ECO:0000256" key="2">
    <source>
        <dbReference type="ARBA" id="ARBA00012438"/>
    </source>
</evidence>
<dbReference type="STRING" id="1826909.A5893_16285"/>
<reference evidence="9 10" key="2">
    <citation type="submission" date="2016-06" db="EMBL/GenBank/DDBJ databases">
        <title>Pedobacter psychrophilus sp. nov., isolated from Antarctic fragmentary rock.</title>
        <authorList>
            <person name="Svec P."/>
        </authorList>
    </citation>
    <scope>NUCLEOTIDE SEQUENCE [LARGE SCALE GENOMIC DNA]</scope>
    <source>
        <strain evidence="9 10">CCM 8644</strain>
    </source>
</reference>
<feature type="transmembrane region" description="Helical" evidence="7">
    <location>
        <begin position="12"/>
        <end position="35"/>
    </location>
</feature>
<keyword evidence="7" id="KW-0812">Transmembrane</keyword>
<keyword evidence="3" id="KW-0808">Transferase</keyword>
<feature type="coiled-coil region" evidence="6">
    <location>
        <begin position="41"/>
        <end position="68"/>
    </location>
</feature>
<dbReference type="OrthoDB" id="5401121at2"/>
<reference evidence="9 10" key="1">
    <citation type="submission" date="2016-04" db="EMBL/GenBank/DDBJ databases">
        <authorList>
            <person name="Evans L.H."/>
            <person name="Alamgir A."/>
            <person name="Owens N."/>
            <person name="Weber N.D."/>
            <person name="Virtaneva K."/>
            <person name="Barbian K."/>
            <person name="Babar A."/>
            <person name="Rosenke K."/>
        </authorList>
    </citation>
    <scope>NUCLEOTIDE SEQUENCE [LARGE SCALE GENOMIC DNA]</scope>
    <source>
        <strain evidence="9 10">CCM 8644</strain>
    </source>
</reference>
<dbReference type="EC" id="2.7.13.3" evidence="2"/>
<feature type="domain" description="Histidine kinase/HSP90-like ATPase" evidence="8">
    <location>
        <begin position="163"/>
        <end position="255"/>
    </location>
</feature>
<dbReference type="SMART" id="SM00387">
    <property type="entry name" value="HATPase_c"/>
    <property type="match status" value="1"/>
</dbReference>
<dbReference type="GO" id="GO:0004673">
    <property type="term" value="F:protein histidine kinase activity"/>
    <property type="evidence" value="ECO:0007669"/>
    <property type="project" value="UniProtKB-EC"/>
</dbReference>
<comment type="caution">
    <text evidence="9">The sequence shown here is derived from an EMBL/GenBank/DDBJ whole genome shotgun (WGS) entry which is preliminary data.</text>
</comment>
<organism evidence="9 10">
    <name type="scientific">Pedobacter psychrophilus</name>
    <dbReference type="NCBI Taxonomy" id="1826909"/>
    <lineage>
        <taxon>Bacteria</taxon>
        <taxon>Pseudomonadati</taxon>
        <taxon>Bacteroidota</taxon>
        <taxon>Sphingobacteriia</taxon>
        <taxon>Sphingobacteriales</taxon>
        <taxon>Sphingobacteriaceae</taxon>
        <taxon>Pedobacter</taxon>
    </lineage>
</organism>
<dbReference type="InterPro" id="IPR003594">
    <property type="entry name" value="HATPase_dom"/>
</dbReference>
<evidence type="ECO:0000256" key="4">
    <source>
        <dbReference type="ARBA" id="ARBA00022777"/>
    </source>
</evidence>
<dbReference type="Gene3D" id="3.30.565.10">
    <property type="entry name" value="Histidine kinase-like ATPase, C-terminal domain"/>
    <property type="match status" value="1"/>
</dbReference>
<dbReference type="InterPro" id="IPR036890">
    <property type="entry name" value="HATPase_C_sf"/>
</dbReference>
<dbReference type="Proteomes" id="UP000078459">
    <property type="component" value="Unassembled WGS sequence"/>
</dbReference>
<keyword evidence="4" id="KW-0418">Kinase</keyword>
<keyword evidence="7" id="KW-0472">Membrane</keyword>
<evidence type="ECO:0000313" key="10">
    <source>
        <dbReference type="Proteomes" id="UP000078459"/>
    </source>
</evidence>
<evidence type="ECO:0000256" key="3">
    <source>
        <dbReference type="ARBA" id="ARBA00022679"/>
    </source>
</evidence>
<keyword evidence="6" id="KW-0175">Coiled coil</keyword>
<protein>
    <recommendedName>
        <fullName evidence="2">histidine kinase</fullName>
        <ecNumber evidence="2">2.7.13.3</ecNumber>
    </recommendedName>
</protein>
<dbReference type="PANTHER" id="PTHR24421:SF10">
    <property type="entry name" value="NITRATE_NITRITE SENSOR PROTEIN NARQ"/>
    <property type="match status" value="1"/>
</dbReference>
<keyword evidence="7" id="KW-1133">Transmembrane helix</keyword>
<evidence type="ECO:0000259" key="8">
    <source>
        <dbReference type="SMART" id="SM00387"/>
    </source>
</evidence>
<comment type="catalytic activity">
    <reaction evidence="1">
        <text>ATP + protein L-histidine = ADP + protein N-phospho-L-histidine.</text>
        <dbReference type="EC" id="2.7.13.3"/>
    </reaction>
</comment>
<gene>
    <name evidence="9" type="ORF">A5893_16285</name>
</gene>
<dbReference type="InterPro" id="IPR050482">
    <property type="entry name" value="Sensor_HK_TwoCompSys"/>
</dbReference>
<name>A0A179DBN1_9SPHI</name>
<dbReference type="GO" id="GO:0000160">
    <property type="term" value="P:phosphorelay signal transduction system"/>
    <property type="evidence" value="ECO:0007669"/>
    <property type="project" value="UniProtKB-KW"/>
</dbReference>
<keyword evidence="5" id="KW-0902">Two-component regulatory system</keyword>
<dbReference type="EMBL" id="LWHJ01000032">
    <property type="protein sequence ID" value="OAQ37929.1"/>
    <property type="molecule type" value="Genomic_DNA"/>
</dbReference>
<evidence type="ECO:0000256" key="5">
    <source>
        <dbReference type="ARBA" id="ARBA00023012"/>
    </source>
</evidence>